<accession>A0A844HQ58</accession>
<proteinExistence type="predicted"/>
<name>A0A844HQ58_9RHOB</name>
<evidence type="ECO:0000313" key="2">
    <source>
        <dbReference type="Proteomes" id="UP000449846"/>
    </source>
</evidence>
<dbReference type="RefSeq" id="WP_155041139.1">
    <property type="nucleotide sequence ID" value="NZ_WMIG01000013.1"/>
</dbReference>
<protein>
    <submittedName>
        <fullName evidence="1">Uncharacterized protein</fullName>
    </submittedName>
</protein>
<organism evidence="1 2">
    <name type="scientific">Paracoccus litorisediminis</name>
    <dbReference type="NCBI Taxonomy" id="2006130"/>
    <lineage>
        <taxon>Bacteria</taxon>
        <taxon>Pseudomonadati</taxon>
        <taxon>Pseudomonadota</taxon>
        <taxon>Alphaproteobacteria</taxon>
        <taxon>Rhodobacterales</taxon>
        <taxon>Paracoccaceae</taxon>
        <taxon>Paracoccus</taxon>
    </lineage>
</organism>
<gene>
    <name evidence="1" type="ORF">GL300_18465</name>
</gene>
<dbReference type="AlphaFoldDB" id="A0A844HQ58"/>
<dbReference type="Proteomes" id="UP000449846">
    <property type="component" value="Unassembled WGS sequence"/>
</dbReference>
<reference evidence="1 2" key="1">
    <citation type="submission" date="2019-11" db="EMBL/GenBank/DDBJ databases">
        <authorList>
            <person name="Dong K."/>
        </authorList>
    </citation>
    <scope>NUCLEOTIDE SEQUENCE [LARGE SCALE GENOMIC DNA]</scope>
    <source>
        <strain evidence="1 2">NBRC 112902</strain>
    </source>
</reference>
<comment type="caution">
    <text evidence="1">The sequence shown here is derived from an EMBL/GenBank/DDBJ whole genome shotgun (WGS) entry which is preliminary data.</text>
</comment>
<keyword evidence="2" id="KW-1185">Reference proteome</keyword>
<evidence type="ECO:0000313" key="1">
    <source>
        <dbReference type="EMBL" id="MTH61198.1"/>
    </source>
</evidence>
<dbReference type="EMBL" id="WMIG01000013">
    <property type="protein sequence ID" value="MTH61198.1"/>
    <property type="molecule type" value="Genomic_DNA"/>
</dbReference>
<sequence>MRIYPEGAAILLSLDVAGIDLAGGSATLRDEHGDVLADLGPVTGANGQEKIEVLVPAEHNVFLPSDDEVGVRFLRISFASGVRTDLPFGIERDAPLREMENSFMTLPRAVVEAARMVGLEDFNAEEDEGRLKAALIEAYRRITQLRLTYETTGARPRWESLDARIWEDFTPDAFTILPSRLQRALRRAQLTEASEILRGNAYASKIAAGIQSETIGEASITFRADASISSGTHGVSTYTMAVLSEFHDTTIRIGRA</sequence>